<dbReference type="Proteomes" id="UP000215902">
    <property type="component" value="Unassembled WGS sequence"/>
</dbReference>
<protein>
    <recommendedName>
        <fullName evidence="2">SCP domain-containing protein</fullName>
    </recommendedName>
</protein>
<proteinExistence type="predicted"/>
<sequence length="197" mass="21929">MQFQLFVKLLAAILVQSWPLSEATFSDAEKKKILDTHNQLRQSASPSAAAMNFIAWKNKLEHLALKAAEKCKYEHSYGGEYAGLGENIYKGKKTDPELIIFGWFSEKNNYKHDTRTCTAGRMCGHYTAVVFDIVVEVGCAIKNIAHQIIILFSASILTALEVLCTSTALRAQPAHLRGRSALTVSALTRLTLRSKRQ</sequence>
<feature type="chain" id="PRO_5012153462" description="SCP domain-containing protein" evidence="1">
    <location>
        <begin position="24"/>
        <end position="197"/>
    </location>
</feature>
<feature type="domain" description="SCP" evidence="2">
    <location>
        <begin position="28"/>
        <end position="158"/>
    </location>
</feature>
<evidence type="ECO:0000256" key="1">
    <source>
        <dbReference type="SAM" id="SignalP"/>
    </source>
</evidence>
<organism evidence="3 4">
    <name type="scientific">Macrostomum lignano</name>
    <dbReference type="NCBI Taxonomy" id="282301"/>
    <lineage>
        <taxon>Eukaryota</taxon>
        <taxon>Metazoa</taxon>
        <taxon>Spiralia</taxon>
        <taxon>Lophotrochozoa</taxon>
        <taxon>Platyhelminthes</taxon>
        <taxon>Rhabditophora</taxon>
        <taxon>Macrostomorpha</taxon>
        <taxon>Macrostomida</taxon>
        <taxon>Macrostomidae</taxon>
        <taxon>Macrostomum</taxon>
    </lineage>
</organism>
<dbReference type="STRING" id="282301.A0A267ECS8"/>
<dbReference type="InterPro" id="IPR014044">
    <property type="entry name" value="CAP_dom"/>
</dbReference>
<accession>A0A267ECS8</accession>
<dbReference type="OrthoDB" id="674273at2759"/>
<dbReference type="PANTHER" id="PTHR10334">
    <property type="entry name" value="CYSTEINE-RICH SECRETORY PROTEIN-RELATED"/>
    <property type="match status" value="1"/>
</dbReference>
<dbReference type="EMBL" id="NIVC01002344">
    <property type="protein sequence ID" value="PAA58684.1"/>
    <property type="molecule type" value="Genomic_DNA"/>
</dbReference>
<dbReference type="InterPro" id="IPR001283">
    <property type="entry name" value="CRISP-related"/>
</dbReference>
<dbReference type="InterPro" id="IPR035940">
    <property type="entry name" value="CAP_sf"/>
</dbReference>
<dbReference type="SMART" id="SM00198">
    <property type="entry name" value="SCP"/>
    <property type="match status" value="1"/>
</dbReference>
<feature type="signal peptide" evidence="1">
    <location>
        <begin position="1"/>
        <end position="23"/>
    </location>
</feature>
<keyword evidence="1" id="KW-0732">Signal</keyword>
<gene>
    <name evidence="3" type="ORF">BOX15_Mlig001420g6</name>
</gene>
<name>A0A267ECS8_9PLAT</name>
<dbReference type="SUPFAM" id="SSF55797">
    <property type="entry name" value="PR-1-like"/>
    <property type="match status" value="1"/>
</dbReference>
<comment type="caution">
    <text evidence="3">The sequence shown here is derived from an EMBL/GenBank/DDBJ whole genome shotgun (WGS) entry which is preliminary data.</text>
</comment>
<evidence type="ECO:0000313" key="3">
    <source>
        <dbReference type="EMBL" id="PAA58684.1"/>
    </source>
</evidence>
<reference evidence="3 4" key="1">
    <citation type="submission" date="2017-06" db="EMBL/GenBank/DDBJ databases">
        <title>A platform for efficient transgenesis in Macrostomum lignano, a flatworm model organism for stem cell research.</title>
        <authorList>
            <person name="Berezikov E."/>
        </authorList>
    </citation>
    <scope>NUCLEOTIDE SEQUENCE [LARGE SCALE GENOMIC DNA]</scope>
    <source>
        <strain evidence="3">DV1</strain>
        <tissue evidence="3">Whole organism</tissue>
    </source>
</reference>
<dbReference type="Pfam" id="PF00188">
    <property type="entry name" value="CAP"/>
    <property type="match status" value="1"/>
</dbReference>
<keyword evidence="4" id="KW-1185">Reference proteome</keyword>
<dbReference type="Gene3D" id="3.40.33.10">
    <property type="entry name" value="CAP"/>
    <property type="match status" value="1"/>
</dbReference>
<dbReference type="AlphaFoldDB" id="A0A267ECS8"/>
<evidence type="ECO:0000259" key="2">
    <source>
        <dbReference type="SMART" id="SM00198"/>
    </source>
</evidence>
<evidence type="ECO:0000313" key="4">
    <source>
        <dbReference type="Proteomes" id="UP000215902"/>
    </source>
</evidence>